<proteinExistence type="predicted"/>
<evidence type="ECO:0000313" key="3">
    <source>
        <dbReference type="EMBL" id="SEN63342.1"/>
    </source>
</evidence>
<dbReference type="EMBL" id="FOCW01000003">
    <property type="protein sequence ID" value="SEN63342.1"/>
    <property type="molecule type" value="Genomic_DNA"/>
</dbReference>
<sequence length="447" mass="49327">MTDTTQPSPRRSIPIGNAPPKAVDKAAEREAMRARYEAMPWRMALLNDAPHRLGFFLAMVLLFVFSGWWAWVQIARVTGLFQPAYAILPTLQHSAMMVLGFMPLYFAGFLFTAGPKWLHVPAPETRDVRGMLLMQAGGWLLWLMGGQGLYGLAIAGAIIALIGLSWMFALWWKLIRASKVQDQVHARTVGIAGIIGCVSLLGMIVSVLMGNVSTALHWVQTALWGFILFVFIAVAHRMIPFFTSNVLPLIEVWRPFWVLWLMLGAASFEIAALWLQAWGVQGSAWLMFRGVVEIVLGGMLLWLAIVWGLAQSLKIRLLAMLHIGFVWLGITFVLFGITQFAALRYGQGALLLAPLHALTIGCLGSLIMAMVTRVSCGHSGRTLVADDLVWRLFLLLQVAVVLRLVGAFPGFTALLPLAAAAWFGIVLIWGNRLVQWYGKPRVDGKAG</sequence>
<feature type="transmembrane region" description="Helical" evidence="2">
    <location>
        <begin position="256"/>
        <end position="275"/>
    </location>
</feature>
<feature type="transmembrane region" description="Helical" evidence="2">
    <location>
        <begin position="150"/>
        <end position="172"/>
    </location>
</feature>
<name>A0A1H8I4T7_9BURK</name>
<dbReference type="InterPro" id="IPR010266">
    <property type="entry name" value="NnrS"/>
</dbReference>
<dbReference type="AlphaFoldDB" id="A0A1H8I4T7"/>
<evidence type="ECO:0000313" key="4">
    <source>
        <dbReference type="Proteomes" id="UP000199531"/>
    </source>
</evidence>
<protein>
    <submittedName>
        <fullName evidence="3">Uncharacterized protein involved in response to NO</fullName>
    </submittedName>
</protein>
<feature type="transmembrane region" description="Helical" evidence="2">
    <location>
        <begin position="215"/>
        <end position="235"/>
    </location>
</feature>
<dbReference type="Proteomes" id="UP000199531">
    <property type="component" value="Unassembled WGS sequence"/>
</dbReference>
<dbReference type="RefSeq" id="WP_091816582.1">
    <property type="nucleotide sequence ID" value="NZ_FOCW01000003.1"/>
</dbReference>
<feature type="transmembrane region" description="Helical" evidence="2">
    <location>
        <begin position="287"/>
        <end position="310"/>
    </location>
</feature>
<feature type="transmembrane region" description="Helical" evidence="2">
    <location>
        <begin position="91"/>
        <end position="114"/>
    </location>
</feature>
<keyword evidence="2" id="KW-1133">Transmembrane helix</keyword>
<keyword evidence="2" id="KW-0472">Membrane</keyword>
<accession>A0A1H8I4T7</accession>
<dbReference type="OrthoDB" id="9770040at2"/>
<keyword evidence="4" id="KW-1185">Reference proteome</keyword>
<evidence type="ECO:0000256" key="2">
    <source>
        <dbReference type="SAM" id="Phobius"/>
    </source>
</evidence>
<feature type="transmembrane region" description="Helical" evidence="2">
    <location>
        <begin position="355"/>
        <end position="376"/>
    </location>
</feature>
<dbReference type="STRING" id="1121117.SAMN02745977_01701"/>
<feature type="transmembrane region" description="Helical" evidence="2">
    <location>
        <begin position="317"/>
        <end position="343"/>
    </location>
</feature>
<feature type="transmembrane region" description="Helical" evidence="2">
    <location>
        <begin position="411"/>
        <end position="431"/>
    </location>
</feature>
<feature type="transmembrane region" description="Helical" evidence="2">
    <location>
        <begin position="388"/>
        <end position="405"/>
    </location>
</feature>
<feature type="region of interest" description="Disordered" evidence="1">
    <location>
        <begin position="1"/>
        <end position="20"/>
    </location>
</feature>
<organism evidence="3 4">
    <name type="scientific">Brachymonas denitrificans DSM 15123</name>
    <dbReference type="NCBI Taxonomy" id="1121117"/>
    <lineage>
        <taxon>Bacteria</taxon>
        <taxon>Pseudomonadati</taxon>
        <taxon>Pseudomonadota</taxon>
        <taxon>Betaproteobacteria</taxon>
        <taxon>Burkholderiales</taxon>
        <taxon>Comamonadaceae</taxon>
        <taxon>Brachymonas</taxon>
    </lineage>
</organism>
<evidence type="ECO:0000256" key="1">
    <source>
        <dbReference type="SAM" id="MobiDB-lite"/>
    </source>
</evidence>
<feature type="transmembrane region" description="Helical" evidence="2">
    <location>
        <begin position="53"/>
        <end position="71"/>
    </location>
</feature>
<dbReference type="Pfam" id="PF05940">
    <property type="entry name" value="NnrS"/>
    <property type="match status" value="1"/>
</dbReference>
<feature type="transmembrane region" description="Helical" evidence="2">
    <location>
        <begin position="126"/>
        <end position="144"/>
    </location>
</feature>
<keyword evidence="2" id="KW-0812">Transmembrane</keyword>
<gene>
    <name evidence="3" type="ORF">SAMN02745977_01701</name>
</gene>
<feature type="transmembrane region" description="Helical" evidence="2">
    <location>
        <begin position="184"/>
        <end position="209"/>
    </location>
</feature>
<reference evidence="3 4" key="1">
    <citation type="submission" date="2016-10" db="EMBL/GenBank/DDBJ databases">
        <authorList>
            <person name="de Groot N.N."/>
        </authorList>
    </citation>
    <scope>NUCLEOTIDE SEQUENCE [LARGE SCALE GENOMIC DNA]</scope>
    <source>
        <strain evidence="3 4">DSM 15123</strain>
    </source>
</reference>